<organism evidence="2 3">
    <name type="scientific">Eucalyptus globulus</name>
    <name type="common">Tasmanian blue gum</name>
    <dbReference type="NCBI Taxonomy" id="34317"/>
    <lineage>
        <taxon>Eukaryota</taxon>
        <taxon>Viridiplantae</taxon>
        <taxon>Streptophyta</taxon>
        <taxon>Embryophyta</taxon>
        <taxon>Tracheophyta</taxon>
        <taxon>Spermatophyta</taxon>
        <taxon>Magnoliopsida</taxon>
        <taxon>eudicotyledons</taxon>
        <taxon>Gunneridae</taxon>
        <taxon>Pentapetalae</taxon>
        <taxon>rosids</taxon>
        <taxon>malvids</taxon>
        <taxon>Myrtales</taxon>
        <taxon>Myrtaceae</taxon>
        <taxon>Myrtoideae</taxon>
        <taxon>Eucalypteae</taxon>
        <taxon>Eucalyptus</taxon>
    </lineage>
</organism>
<proteinExistence type="predicted"/>
<gene>
    <name evidence="2" type="ORF">ACJRO7_013750</name>
</gene>
<accession>A0ABD3L3X1</accession>
<evidence type="ECO:0000256" key="1">
    <source>
        <dbReference type="SAM" id="MobiDB-lite"/>
    </source>
</evidence>
<feature type="compositionally biased region" description="Gly residues" evidence="1">
    <location>
        <begin position="1"/>
        <end position="12"/>
    </location>
</feature>
<evidence type="ECO:0000313" key="3">
    <source>
        <dbReference type="Proteomes" id="UP001634007"/>
    </source>
</evidence>
<dbReference type="AlphaFoldDB" id="A0ABD3L3X1"/>
<feature type="region of interest" description="Disordered" evidence="1">
    <location>
        <begin position="1"/>
        <end position="26"/>
    </location>
</feature>
<evidence type="ECO:0000313" key="2">
    <source>
        <dbReference type="EMBL" id="KAL3744532.1"/>
    </source>
</evidence>
<comment type="caution">
    <text evidence="2">The sequence shown here is derived from an EMBL/GenBank/DDBJ whole genome shotgun (WGS) entry which is preliminary data.</text>
</comment>
<sequence length="105" mass="11415">MLSWGHGDGNGGAKLSHAGPLGTSSAGAKDCFHPQLEEGNYFVPTVLPNWPAPPLPDNGSCCHVLREIIHTHEAFDYSSNRVETFLDELVRARSSGTVERCRQVL</sequence>
<keyword evidence="3" id="KW-1185">Reference proteome</keyword>
<dbReference type="EMBL" id="JBJKBG010000003">
    <property type="protein sequence ID" value="KAL3744532.1"/>
    <property type="molecule type" value="Genomic_DNA"/>
</dbReference>
<protein>
    <submittedName>
        <fullName evidence="2">Uncharacterized protein</fullName>
    </submittedName>
</protein>
<dbReference type="Proteomes" id="UP001634007">
    <property type="component" value="Unassembled WGS sequence"/>
</dbReference>
<reference evidence="2 3" key="1">
    <citation type="submission" date="2024-11" db="EMBL/GenBank/DDBJ databases">
        <title>Chromosome-level genome assembly of Eucalyptus globulus Labill. provides insights into its genome evolution.</title>
        <authorList>
            <person name="Li X."/>
        </authorList>
    </citation>
    <scope>NUCLEOTIDE SEQUENCE [LARGE SCALE GENOMIC DNA]</scope>
    <source>
        <strain evidence="2">CL2024</strain>
        <tissue evidence="2">Fresh tender leaves</tissue>
    </source>
</reference>
<name>A0ABD3L3X1_EUCGL</name>